<dbReference type="EMBL" id="JANAVB010008763">
    <property type="protein sequence ID" value="KAJ6841375.1"/>
    <property type="molecule type" value="Genomic_DNA"/>
</dbReference>
<evidence type="ECO:0000313" key="2">
    <source>
        <dbReference type="EMBL" id="KAJ6841375.1"/>
    </source>
</evidence>
<reference evidence="2" key="2">
    <citation type="submission" date="2023-04" db="EMBL/GenBank/DDBJ databases">
        <authorList>
            <person name="Bruccoleri R.E."/>
            <person name="Oakeley E.J."/>
            <person name="Faust A.-M."/>
            <person name="Dessus-Babus S."/>
            <person name="Altorfer M."/>
            <person name="Burckhardt D."/>
            <person name="Oertli M."/>
            <person name="Naumann U."/>
            <person name="Petersen F."/>
            <person name="Wong J."/>
        </authorList>
    </citation>
    <scope>NUCLEOTIDE SEQUENCE</scope>
    <source>
        <strain evidence="2">GSM-AAB239-AS_SAM_17_03QT</strain>
        <tissue evidence="2">Leaf</tissue>
    </source>
</reference>
<comment type="caution">
    <text evidence="2">The sequence shown here is derived from an EMBL/GenBank/DDBJ whole genome shotgun (WGS) entry which is preliminary data.</text>
</comment>
<evidence type="ECO:0000256" key="1">
    <source>
        <dbReference type="SAM" id="MobiDB-lite"/>
    </source>
</evidence>
<feature type="region of interest" description="Disordered" evidence="1">
    <location>
        <begin position="88"/>
        <end position="118"/>
    </location>
</feature>
<protein>
    <submittedName>
        <fullName evidence="2">Uncharacterized protein</fullName>
    </submittedName>
</protein>
<keyword evidence="3" id="KW-1185">Reference proteome</keyword>
<proteinExistence type="predicted"/>
<reference evidence="2" key="1">
    <citation type="journal article" date="2023" name="GigaByte">
        <title>Genome assembly of the bearded iris, Iris pallida Lam.</title>
        <authorList>
            <person name="Bruccoleri R.E."/>
            <person name="Oakeley E.J."/>
            <person name="Faust A.M.E."/>
            <person name="Altorfer M."/>
            <person name="Dessus-Babus S."/>
            <person name="Burckhardt D."/>
            <person name="Oertli M."/>
            <person name="Naumann U."/>
            <person name="Petersen F."/>
            <person name="Wong J."/>
        </authorList>
    </citation>
    <scope>NUCLEOTIDE SEQUENCE</scope>
    <source>
        <strain evidence="2">GSM-AAB239-AS_SAM_17_03QT</strain>
    </source>
</reference>
<dbReference type="AlphaFoldDB" id="A0AAX6HM22"/>
<gene>
    <name evidence="2" type="ORF">M6B38_308590</name>
</gene>
<organism evidence="2 3">
    <name type="scientific">Iris pallida</name>
    <name type="common">Sweet iris</name>
    <dbReference type="NCBI Taxonomy" id="29817"/>
    <lineage>
        <taxon>Eukaryota</taxon>
        <taxon>Viridiplantae</taxon>
        <taxon>Streptophyta</taxon>
        <taxon>Embryophyta</taxon>
        <taxon>Tracheophyta</taxon>
        <taxon>Spermatophyta</taxon>
        <taxon>Magnoliopsida</taxon>
        <taxon>Liliopsida</taxon>
        <taxon>Asparagales</taxon>
        <taxon>Iridaceae</taxon>
        <taxon>Iridoideae</taxon>
        <taxon>Irideae</taxon>
        <taxon>Iris</taxon>
    </lineage>
</organism>
<evidence type="ECO:0000313" key="3">
    <source>
        <dbReference type="Proteomes" id="UP001140949"/>
    </source>
</evidence>
<accession>A0AAX6HM22</accession>
<name>A0AAX6HM22_IRIPA</name>
<sequence length="118" mass="13137">MRGRRLVSSAGDLFMQCAPAPQVAVTRLRSDIDGRADRRGGLRPQAEEERRYYGGEFQCGRPSAPTFSSSSRGHFSSSLCCIFSRHQRVPSSTRDRARGRPSSVPSARRWGTHERIVG</sequence>
<dbReference type="Proteomes" id="UP001140949">
    <property type="component" value="Unassembled WGS sequence"/>
</dbReference>